<evidence type="ECO:0000313" key="3">
    <source>
        <dbReference type="Proteomes" id="UP000824596"/>
    </source>
</evidence>
<evidence type="ECO:0000256" key="1">
    <source>
        <dbReference type="SAM" id="MobiDB-lite"/>
    </source>
</evidence>
<gene>
    <name evidence="2" type="ORF">HRG_05514</name>
</gene>
<dbReference type="EMBL" id="JAIZPD010000005">
    <property type="protein sequence ID" value="KAH0963004.1"/>
    <property type="molecule type" value="Genomic_DNA"/>
</dbReference>
<protein>
    <submittedName>
        <fullName evidence="2">Uncharacterized protein</fullName>
    </submittedName>
</protein>
<feature type="region of interest" description="Disordered" evidence="1">
    <location>
        <begin position="56"/>
        <end position="80"/>
    </location>
</feature>
<keyword evidence="3" id="KW-1185">Reference proteome</keyword>
<sequence length="133" mass="13642">MPAPAGKLALPAPESAPGSGNHCDAVWRWTVQKVRIDPICTAEAWLTDDVSVSQTRAPATAPGGRLLASKPTGPPTPNRVPTRADEALASAIPCVEIESAHRSLDSTNATMAKPAELPALGKAATKAAPHPAV</sequence>
<accession>A0A9P8SIA9</accession>
<dbReference type="RefSeq" id="XP_044720517.1">
    <property type="nucleotide sequence ID" value="XM_044863985.1"/>
</dbReference>
<feature type="region of interest" description="Disordered" evidence="1">
    <location>
        <begin position="1"/>
        <end position="20"/>
    </location>
</feature>
<evidence type="ECO:0000313" key="2">
    <source>
        <dbReference type="EMBL" id="KAH0963004.1"/>
    </source>
</evidence>
<comment type="caution">
    <text evidence="2">The sequence shown here is derived from an EMBL/GenBank/DDBJ whole genome shotgun (WGS) entry which is preliminary data.</text>
</comment>
<name>A0A9P8SIA9_9HYPO</name>
<organism evidence="2 3">
    <name type="scientific">Hirsutella rhossiliensis</name>
    <dbReference type="NCBI Taxonomy" id="111463"/>
    <lineage>
        <taxon>Eukaryota</taxon>
        <taxon>Fungi</taxon>
        <taxon>Dikarya</taxon>
        <taxon>Ascomycota</taxon>
        <taxon>Pezizomycotina</taxon>
        <taxon>Sordariomycetes</taxon>
        <taxon>Hypocreomycetidae</taxon>
        <taxon>Hypocreales</taxon>
        <taxon>Ophiocordycipitaceae</taxon>
        <taxon>Hirsutella</taxon>
    </lineage>
</organism>
<reference evidence="2" key="1">
    <citation type="submission" date="2021-09" db="EMBL/GenBank/DDBJ databases">
        <title>A high-quality genome of the endoparasitic fungus Hirsutella rhossiliensis with a comparison of Hirsutella genomes reveals transposable elements contributing to genome size variation.</title>
        <authorList>
            <person name="Lin R."/>
            <person name="Jiao Y."/>
            <person name="Sun X."/>
            <person name="Ling J."/>
            <person name="Xie B."/>
            <person name="Cheng X."/>
        </authorList>
    </citation>
    <scope>NUCLEOTIDE SEQUENCE</scope>
    <source>
        <strain evidence="2">HR02</strain>
    </source>
</reference>
<dbReference type="GeneID" id="68354643"/>
<feature type="compositionally biased region" description="Low complexity" evidence="1">
    <location>
        <begin position="1"/>
        <end position="13"/>
    </location>
</feature>
<dbReference type="Proteomes" id="UP000824596">
    <property type="component" value="Unassembled WGS sequence"/>
</dbReference>
<dbReference type="AlphaFoldDB" id="A0A9P8SIA9"/>
<proteinExistence type="predicted"/>